<accession>A0ABV7YCV2</accession>
<protein>
    <submittedName>
        <fullName evidence="1">Uncharacterized protein</fullName>
    </submittedName>
</protein>
<dbReference type="Proteomes" id="UP001595699">
    <property type="component" value="Unassembled WGS sequence"/>
</dbReference>
<reference evidence="2" key="1">
    <citation type="journal article" date="2019" name="Int. J. Syst. Evol. Microbiol.">
        <title>The Global Catalogue of Microorganisms (GCM) 10K type strain sequencing project: providing services to taxonomists for standard genome sequencing and annotation.</title>
        <authorList>
            <consortium name="The Broad Institute Genomics Platform"/>
            <consortium name="The Broad Institute Genome Sequencing Center for Infectious Disease"/>
            <person name="Wu L."/>
            <person name="Ma J."/>
        </authorList>
    </citation>
    <scope>NUCLEOTIDE SEQUENCE [LARGE SCALE GENOMIC DNA]</scope>
    <source>
        <strain evidence="2">CGMCC 4.7241</strain>
    </source>
</reference>
<gene>
    <name evidence="1" type="ORF">ACFOUW_14290</name>
</gene>
<name>A0ABV7YCV2_9ACTN</name>
<sequence>MAVLSLLNEHLTLNSVNLSDHVRQAALAVEATALDSTAMGDNWNEVTSGLKAGTLTIEFLDDFALSSIDATLWPIFGTVVTFIVRPDAGVVSTTNPNYTGSVFIQQHNVGGSLNEMAMKSLTLPTSGVVTRATS</sequence>
<dbReference type="RefSeq" id="WP_205120556.1">
    <property type="nucleotide sequence ID" value="NZ_JAFBCM010000001.1"/>
</dbReference>
<organism evidence="1 2">
    <name type="scientific">Tenggerimyces flavus</name>
    <dbReference type="NCBI Taxonomy" id="1708749"/>
    <lineage>
        <taxon>Bacteria</taxon>
        <taxon>Bacillati</taxon>
        <taxon>Actinomycetota</taxon>
        <taxon>Actinomycetes</taxon>
        <taxon>Propionibacteriales</taxon>
        <taxon>Nocardioidaceae</taxon>
        <taxon>Tenggerimyces</taxon>
    </lineage>
</organism>
<evidence type="ECO:0000313" key="2">
    <source>
        <dbReference type="Proteomes" id="UP001595699"/>
    </source>
</evidence>
<keyword evidence="2" id="KW-1185">Reference proteome</keyword>
<comment type="caution">
    <text evidence="1">The sequence shown here is derived from an EMBL/GenBank/DDBJ whole genome shotgun (WGS) entry which is preliminary data.</text>
</comment>
<evidence type="ECO:0000313" key="1">
    <source>
        <dbReference type="EMBL" id="MFC3762008.1"/>
    </source>
</evidence>
<dbReference type="EMBL" id="JBHRZH010000012">
    <property type="protein sequence ID" value="MFC3762008.1"/>
    <property type="molecule type" value="Genomic_DNA"/>
</dbReference>
<proteinExistence type="predicted"/>